<keyword evidence="2" id="KW-1185">Reference proteome</keyword>
<organism evidence="1 2">
    <name type="scientific">Trametes sanguinea</name>
    <dbReference type="NCBI Taxonomy" id="158606"/>
    <lineage>
        <taxon>Eukaryota</taxon>
        <taxon>Fungi</taxon>
        <taxon>Dikarya</taxon>
        <taxon>Basidiomycota</taxon>
        <taxon>Agaricomycotina</taxon>
        <taxon>Agaricomycetes</taxon>
        <taxon>Polyporales</taxon>
        <taxon>Polyporaceae</taxon>
        <taxon>Trametes</taxon>
    </lineage>
</organism>
<comment type="caution">
    <text evidence="1">The sequence shown here is derived from an EMBL/GenBank/DDBJ whole genome shotgun (WGS) entry which is preliminary data.</text>
</comment>
<accession>A0ACC1QBJ7</accession>
<proteinExistence type="predicted"/>
<dbReference type="EMBL" id="JANSHE010000141">
    <property type="protein sequence ID" value="KAJ3015851.1"/>
    <property type="molecule type" value="Genomic_DNA"/>
</dbReference>
<name>A0ACC1QBJ7_9APHY</name>
<dbReference type="Proteomes" id="UP001144978">
    <property type="component" value="Unassembled WGS sequence"/>
</dbReference>
<protein>
    <submittedName>
        <fullName evidence="1">Uncharacterized protein</fullName>
    </submittedName>
</protein>
<evidence type="ECO:0000313" key="2">
    <source>
        <dbReference type="Proteomes" id="UP001144978"/>
    </source>
</evidence>
<sequence length="459" mass="50333">MARLMQHADPAKQRGLGAGLTWELFGAIVAAHKRMASPGIAGSPATLASARTSRNVLLRRLFRIPSHIDSATVALHQILQLRVSATCCVLPMIVGQKQCYRAVDKRQPSLGLPRQLVQLPGSSWSFLPSFAPWHNPEVAPIMRFVDFANVKVLFAIVLGVAAVHARALPDATETATAPDSEFVDPLLPGVALDHRESGLILSSVCSDPLRARMASLRVRVATAYPDLHTPVSRGQLILAETTSIAQMAPPDNITIQYETNPDEKTMEEAARLYIDLSKDDQAFEAAVAGRHDLAWIMANGIIRPMSLVSGELYTAKDDKGELVGFTLWTPPGRDSFDTPDQLEIGFGDFMSKLDEGDRDFLGRLLGEAVPAFVDGALGIEKVRGYGRVRRPRTNANPIIEAELNCYWCWFAFVREDYQNKGICTAMFELVHEKARTCNLALPQTLPLTSLSARQSQPGR</sequence>
<reference evidence="1" key="1">
    <citation type="submission" date="2022-08" db="EMBL/GenBank/DDBJ databases">
        <title>Genome Sequence of Pycnoporus sanguineus.</title>
        <authorList>
            <person name="Buettner E."/>
        </authorList>
    </citation>
    <scope>NUCLEOTIDE SEQUENCE</scope>
    <source>
        <strain evidence="1">CG-C14</strain>
    </source>
</reference>
<evidence type="ECO:0000313" key="1">
    <source>
        <dbReference type="EMBL" id="KAJ3015851.1"/>
    </source>
</evidence>
<gene>
    <name evidence="1" type="ORF">NUW54_g936</name>
</gene>